<keyword evidence="2" id="KW-0238">DNA-binding</keyword>
<dbReference type="PANTHER" id="PTHR30146">
    <property type="entry name" value="LACI-RELATED TRANSCRIPTIONAL REPRESSOR"/>
    <property type="match status" value="1"/>
</dbReference>
<feature type="domain" description="HTH lacI-type" evidence="4">
    <location>
        <begin position="3"/>
        <end position="56"/>
    </location>
</feature>
<dbReference type="SUPFAM" id="SSF53822">
    <property type="entry name" value="Periplasmic binding protein-like I"/>
    <property type="match status" value="1"/>
</dbReference>
<evidence type="ECO:0000259" key="5">
    <source>
        <dbReference type="PROSITE" id="PS50943"/>
    </source>
</evidence>
<evidence type="ECO:0000256" key="2">
    <source>
        <dbReference type="ARBA" id="ARBA00023125"/>
    </source>
</evidence>
<dbReference type="Gene3D" id="3.40.50.2300">
    <property type="match status" value="2"/>
</dbReference>
<dbReference type="PROSITE" id="PS50932">
    <property type="entry name" value="HTH_LACI_2"/>
    <property type="match status" value="1"/>
</dbReference>
<dbReference type="PROSITE" id="PS50943">
    <property type="entry name" value="HTH_CROC1"/>
    <property type="match status" value="1"/>
</dbReference>
<feature type="domain" description="HTH cro/C1-type" evidence="5">
    <location>
        <begin position="2"/>
        <end position="46"/>
    </location>
</feature>
<evidence type="ECO:0000256" key="3">
    <source>
        <dbReference type="ARBA" id="ARBA00023163"/>
    </source>
</evidence>
<dbReference type="InterPro" id="IPR028082">
    <property type="entry name" value="Peripla_BP_I"/>
</dbReference>
<dbReference type="CDD" id="cd01542">
    <property type="entry name" value="PBP1_TreR-like"/>
    <property type="match status" value="1"/>
</dbReference>
<protein>
    <submittedName>
        <fullName evidence="6">Trehalose operon repressor</fullName>
    </submittedName>
</protein>
<sequence length="324" mass="36481">MKVTIQDIANMTGLSKSTISRYLNGGYVSKKNIEIISDVIKKTGYQTNFFAKRLKSKNSKLIGIIIPRIDSFTASKILKGIVGKIEKEGYQPIILTSDLDKEKELSHINKLYLEGMDGIIVMSFVISQEHVKLANKLPIPVIFTGQEKYGVNCITIDDYKAGNIMGDFVREQGHKNIVYMGVNEDDIAVGINRKKGFFDAFDSDFTINYVETDFSFKSAYENSYKAVYFNPSIIVCATDNIAIGVNRYLMEKQIKVPETISIAGFGGYDIATAIYPSLTTVSFDYEFLGFEAADRMVSFIEEKSFKELRDVPIQLVKRDSVRKL</sequence>
<dbReference type="InterPro" id="IPR010982">
    <property type="entry name" value="Lambda_DNA-bd_dom_sf"/>
</dbReference>
<name>A0ABM9UNW8_SARVE</name>
<organism evidence="6 7">
    <name type="scientific">Sarcina ventriculi</name>
    <name type="common">Clostridium ventriculi</name>
    <dbReference type="NCBI Taxonomy" id="1267"/>
    <lineage>
        <taxon>Bacteria</taxon>
        <taxon>Bacillati</taxon>
        <taxon>Bacillota</taxon>
        <taxon>Clostridia</taxon>
        <taxon>Eubacteriales</taxon>
        <taxon>Clostridiaceae</taxon>
        <taxon>Sarcina</taxon>
    </lineage>
</organism>
<dbReference type="InterPro" id="IPR046335">
    <property type="entry name" value="LacI/GalR-like_sensor"/>
</dbReference>
<dbReference type="Pfam" id="PF00356">
    <property type="entry name" value="LacI"/>
    <property type="match status" value="1"/>
</dbReference>
<dbReference type="CDD" id="cd01392">
    <property type="entry name" value="HTH_LacI"/>
    <property type="match status" value="1"/>
</dbReference>
<dbReference type="SUPFAM" id="SSF47413">
    <property type="entry name" value="lambda repressor-like DNA-binding domains"/>
    <property type="match status" value="1"/>
</dbReference>
<reference evidence="6 7" key="1">
    <citation type="submission" date="2015-09" db="EMBL/GenBank/DDBJ databases">
        <authorList>
            <consortium name="Pathogen Informatics"/>
        </authorList>
    </citation>
    <scope>NUCLEOTIDE SEQUENCE [LARGE SCALE GENOMIC DNA]</scope>
    <source>
        <strain evidence="6 7">2789STDY5834858</strain>
    </source>
</reference>
<dbReference type="PANTHER" id="PTHR30146:SF154">
    <property type="entry name" value="TRANSCRIPTION REGULATOR, MEMBER OF GALR FAMILY"/>
    <property type="match status" value="1"/>
</dbReference>
<keyword evidence="7" id="KW-1185">Reference proteome</keyword>
<proteinExistence type="predicted"/>
<dbReference type="Pfam" id="PF13377">
    <property type="entry name" value="Peripla_BP_3"/>
    <property type="match status" value="1"/>
</dbReference>
<evidence type="ECO:0000259" key="4">
    <source>
        <dbReference type="PROSITE" id="PS50932"/>
    </source>
</evidence>
<keyword evidence="3" id="KW-0804">Transcription</keyword>
<dbReference type="InterPro" id="IPR001387">
    <property type="entry name" value="Cro/C1-type_HTH"/>
</dbReference>
<accession>A0ABM9UNW8</accession>
<dbReference type="InterPro" id="IPR000843">
    <property type="entry name" value="HTH_LacI"/>
</dbReference>
<dbReference type="RefSeq" id="WP_055257943.1">
    <property type="nucleotide sequence ID" value="NZ_CABIXL010000002.1"/>
</dbReference>
<dbReference type="Gene3D" id="1.10.260.40">
    <property type="entry name" value="lambda repressor-like DNA-binding domains"/>
    <property type="match status" value="1"/>
</dbReference>
<dbReference type="EMBL" id="CYZR01000002">
    <property type="protein sequence ID" value="CUN68382.1"/>
    <property type="molecule type" value="Genomic_DNA"/>
</dbReference>
<evidence type="ECO:0000313" key="7">
    <source>
        <dbReference type="Proteomes" id="UP000095488"/>
    </source>
</evidence>
<evidence type="ECO:0000313" key="6">
    <source>
        <dbReference type="EMBL" id="CUN68382.1"/>
    </source>
</evidence>
<evidence type="ECO:0000256" key="1">
    <source>
        <dbReference type="ARBA" id="ARBA00023015"/>
    </source>
</evidence>
<keyword evidence="1" id="KW-0805">Transcription regulation</keyword>
<dbReference type="SMART" id="SM00354">
    <property type="entry name" value="HTH_LACI"/>
    <property type="match status" value="1"/>
</dbReference>
<dbReference type="Proteomes" id="UP000095488">
    <property type="component" value="Unassembled WGS sequence"/>
</dbReference>
<comment type="caution">
    <text evidence="6">The sequence shown here is derived from an EMBL/GenBank/DDBJ whole genome shotgun (WGS) entry which is preliminary data.</text>
</comment>
<gene>
    <name evidence="6" type="primary">treR</name>
    <name evidence="6" type="ORF">ERS852473_00842</name>
</gene>